<dbReference type="AlphaFoldDB" id="A0A5C6P304"/>
<gene>
    <name evidence="1" type="ORF">D4764_15G0006730</name>
</gene>
<name>A0A5C6P304_9TELE</name>
<dbReference type="Proteomes" id="UP000324091">
    <property type="component" value="Chromosome 15"/>
</dbReference>
<proteinExistence type="predicted"/>
<evidence type="ECO:0000313" key="2">
    <source>
        <dbReference type="Proteomes" id="UP000324091"/>
    </source>
</evidence>
<reference evidence="1 2" key="1">
    <citation type="submission" date="2019-04" db="EMBL/GenBank/DDBJ databases">
        <title>Chromosome genome assembly for Takifugu flavidus.</title>
        <authorList>
            <person name="Xiao S."/>
        </authorList>
    </citation>
    <scope>NUCLEOTIDE SEQUENCE [LARGE SCALE GENOMIC DNA]</scope>
    <source>
        <strain evidence="1">HTHZ2018</strain>
        <tissue evidence="1">Muscle</tissue>
    </source>
</reference>
<keyword evidence="2" id="KW-1185">Reference proteome</keyword>
<sequence>MGLLDCLEVREKMVFLDFQEVLEFQDFLVHLDSKVYLVHWADQVILEHQVPQEHQVYQERKVRKEVCHFLEDLETLDQKVTKDILVYLVIQVWAFLVRLGNMVLQALWDRRVMLAQDTQALQGLQEVQVEMEIRDL</sequence>
<dbReference type="EMBL" id="RHFK02000007">
    <property type="protein sequence ID" value="TWW73279.1"/>
    <property type="molecule type" value="Genomic_DNA"/>
</dbReference>
<organism evidence="1 2">
    <name type="scientific">Takifugu flavidus</name>
    <name type="common">sansaifugu</name>
    <dbReference type="NCBI Taxonomy" id="433684"/>
    <lineage>
        <taxon>Eukaryota</taxon>
        <taxon>Metazoa</taxon>
        <taxon>Chordata</taxon>
        <taxon>Craniata</taxon>
        <taxon>Vertebrata</taxon>
        <taxon>Euteleostomi</taxon>
        <taxon>Actinopterygii</taxon>
        <taxon>Neopterygii</taxon>
        <taxon>Teleostei</taxon>
        <taxon>Neoteleostei</taxon>
        <taxon>Acanthomorphata</taxon>
        <taxon>Eupercaria</taxon>
        <taxon>Tetraodontiformes</taxon>
        <taxon>Tetradontoidea</taxon>
        <taxon>Tetraodontidae</taxon>
        <taxon>Takifugu</taxon>
    </lineage>
</organism>
<comment type="caution">
    <text evidence="1">The sequence shown here is derived from an EMBL/GenBank/DDBJ whole genome shotgun (WGS) entry which is preliminary data.</text>
</comment>
<accession>A0A5C6P304</accession>
<evidence type="ECO:0000313" key="1">
    <source>
        <dbReference type="EMBL" id="TWW73279.1"/>
    </source>
</evidence>
<protein>
    <submittedName>
        <fullName evidence="1">Uncharacterized protein</fullName>
    </submittedName>
</protein>